<dbReference type="EMBL" id="BAABHB010000001">
    <property type="protein sequence ID" value="GAA4398085.1"/>
    <property type="molecule type" value="Genomic_DNA"/>
</dbReference>
<feature type="signal peptide" evidence="3">
    <location>
        <begin position="1"/>
        <end position="23"/>
    </location>
</feature>
<evidence type="ECO:0000256" key="2">
    <source>
        <dbReference type="ARBA" id="ARBA00022729"/>
    </source>
</evidence>
<gene>
    <name evidence="4" type="ORF">GCM10023187_08270</name>
</gene>
<proteinExistence type="inferred from homology"/>
<dbReference type="Proteomes" id="UP001500936">
    <property type="component" value="Unassembled WGS sequence"/>
</dbReference>
<sequence>MLSFSAKRLLFLFLQLVPVLTFAQSQRLTLATYTYANNNRLQNIQPLATTLSSELGLPVDIKSYPSVSAFIQGLEAGEVDIALISTFGYLLLTTRNDQHYTPVAALQTPTSASDNYKTAIVARTSLPINTVAQLNGQSASYRMTFVSETSTSGNLIPRAFLYAAGITQPEQQFKQVSYSKTHAAGIAQLLNNETDLAALGSEEYRKVISRDSLAKQQLKLVWLSEEIPLGPVLLKKSLSTVSRQQITQLFLSLHNHYPDALHALRSGWSEARQAEQFRPIDKAFYQTYQQNIGAPAELIQHFASLIR</sequence>
<dbReference type="SUPFAM" id="SSF53850">
    <property type="entry name" value="Periplasmic binding protein-like II"/>
    <property type="match status" value="1"/>
</dbReference>
<dbReference type="NCBIfam" id="TIGR01098">
    <property type="entry name" value="3A0109s03R"/>
    <property type="match status" value="1"/>
</dbReference>
<protein>
    <recommendedName>
        <fullName evidence="6">Phosphonate transport system substrate-binding protein</fullName>
    </recommendedName>
</protein>
<accession>A0ABP8JYS0</accession>
<feature type="chain" id="PRO_5045707487" description="Phosphonate transport system substrate-binding protein" evidence="3">
    <location>
        <begin position="24"/>
        <end position="307"/>
    </location>
</feature>
<organism evidence="4 5">
    <name type="scientific">Nibrella viscosa</name>
    <dbReference type="NCBI Taxonomy" id="1084524"/>
    <lineage>
        <taxon>Bacteria</taxon>
        <taxon>Pseudomonadati</taxon>
        <taxon>Bacteroidota</taxon>
        <taxon>Cytophagia</taxon>
        <taxon>Cytophagales</taxon>
        <taxon>Spirosomataceae</taxon>
        <taxon>Nibrella</taxon>
    </lineage>
</organism>
<dbReference type="Pfam" id="PF12974">
    <property type="entry name" value="Phosphonate-bd"/>
    <property type="match status" value="1"/>
</dbReference>
<dbReference type="PANTHER" id="PTHR35841:SF1">
    <property type="entry name" value="PHOSPHONATES-BINDING PERIPLASMIC PROTEIN"/>
    <property type="match status" value="1"/>
</dbReference>
<evidence type="ECO:0008006" key="6">
    <source>
        <dbReference type="Google" id="ProtNLM"/>
    </source>
</evidence>
<dbReference type="InterPro" id="IPR005770">
    <property type="entry name" value="PhnD"/>
</dbReference>
<comment type="caution">
    <text evidence="4">The sequence shown here is derived from an EMBL/GenBank/DDBJ whole genome shotgun (WGS) entry which is preliminary data.</text>
</comment>
<keyword evidence="2 3" id="KW-0732">Signal</keyword>
<keyword evidence="5" id="KW-1185">Reference proteome</keyword>
<dbReference type="PANTHER" id="PTHR35841">
    <property type="entry name" value="PHOSPHONATES-BINDING PERIPLASMIC PROTEIN"/>
    <property type="match status" value="1"/>
</dbReference>
<evidence type="ECO:0000256" key="3">
    <source>
        <dbReference type="SAM" id="SignalP"/>
    </source>
</evidence>
<dbReference type="Gene3D" id="3.40.190.10">
    <property type="entry name" value="Periplasmic binding protein-like II"/>
    <property type="match status" value="2"/>
</dbReference>
<dbReference type="RefSeq" id="WP_345264239.1">
    <property type="nucleotide sequence ID" value="NZ_BAABHB010000001.1"/>
</dbReference>
<evidence type="ECO:0000313" key="5">
    <source>
        <dbReference type="Proteomes" id="UP001500936"/>
    </source>
</evidence>
<name>A0ABP8JYS0_9BACT</name>
<evidence type="ECO:0000256" key="1">
    <source>
        <dbReference type="ARBA" id="ARBA00007162"/>
    </source>
</evidence>
<reference evidence="5" key="1">
    <citation type="journal article" date="2019" name="Int. J. Syst. Evol. Microbiol.">
        <title>The Global Catalogue of Microorganisms (GCM) 10K type strain sequencing project: providing services to taxonomists for standard genome sequencing and annotation.</title>
        <authorList>
            <consortium name="The Broad Institute Genomics Platform"/>
            <consortium name="The Broad Institute Genome Sequencing Center for Infectious Disease"/>
            <person name="Wu L."/>
            <person name="Ma J."/>
        </authorList>
    </citation>
    <scope>NUCLEOTIDE SEQUENCE [LARGE SCALE GENOMIC DNA]</scope>
    <source>
        <strain evidence="5">JCM 17925</strain>
    </source>
</reference>
<evidence type="ECO:0000313" key="4">
    <source>
        <dbReference type="EMBL" id="GAA4398085.1"/>
    </source>
</evidence>
<comment type="similarity">
    <text evidence="1">Belongs to the phosphate/phosphite/phosphonate binding protein family.</text>
</comment>